<dbReference type="Gene3D" id="1.20.58.320">
    <property type="entry name" value="TPR-like"/>
    <property type="match status" value="1"/>
</dbReference>
<evidence type="ECO:0000313" key="2">
    <source>
        <dbReference type="Proteomes" id="UP000005267"/>
    </source>
</evidence>
<protein>
    <recommendedName>
        <fullName evidence="3">Transmembrane protein</fullName>
    </recommendedName>
</protein>
<dbReference type="InterPro" id="IPR011990">
    <property type="entry name" value="TPR-like_helical_dom_sf"/>
</dbReference>
<dbReference type="RefSeq" id="WP_014752388.1">
    <property type="nucleotide sequence ID" value="NC_017964.1"/>
</dbReference>
<gene>
    <name evidence="1" type="ordered locus">TKWG_23520</name>
</gene>
<reference evidence="1 2" key="1">
    <citation type="journal article" date="2011" name="J. Bacteriol.">
        <title>Whole-genome shotgun sequencing of the sulfur-oxidizing chemoautotroph Tetrathiobacter kashmirensis.</title>
        <authorList>
            <person name="Ghosh W."/>
            <person name="George A."/>
            <person name="Agarwal A."/>
            <person name="Raj P."/>
            <person name="Alam M."/>
            <person name="Pyne P."/>
            <person name="Das Gupta S.K."/>
        </authorList>
    </citation>
    <scope>NUCLEOTIDE SEQUENCE [LARGE SCALE GENOMIC DNA]</scope>
    <source>
        <strain evidence="1 2">WT001</strain>
    </source>
</reference>
<dbReference type="OrthoDB" id="7593450at2"/>
<dbReference type="InterPro" id="IPR010323">
    <property type="entry name" value="DUF924"/>
</dbReference>
<dbReference type="Proteomes" id="UP000005267">
    <property type="component" value="Chromosome"/>
</dbReference>
<dbReference type="AlphaFoldDB" id="I3UH09"/>
<keyword evidence="2" id="KW-1185">Reference proteome</keyword>
<dbReference type="STRING" id="1036672.TKWG_23520"/>
<organism evidence="1 2">
    <name type="scientific">Advenella kashmirensis (strain DSM 17095 / LMG 22695 / WT001)</name>
    <name type="common">Tetrathiobacter kashmirensis</name>
    <dbReference type="NCBI Taxonomy" id="1036672"/>
    <lineage>
        <taxon>Bacteria</taxon>
        <taxon>Pseudomonadati</taxon>
        <taxon>Pseudomonadota</taxon>
        <taxon>Betaproteobacteria</taxon>
        <taxon>Burkholderiales</taxon>
        <taxon>Alcaligenaceae</taxon>
    </lineage>
</organism>
<dbReference type="Pfam" id="PF06041">
    <property type="entry name" value="DUF924"/>
    <property type="match status" value="1"/>
</dbReference>
<name>I3UH09_ADVKW</name>
<evidence type="ECO:0000313" key="1">
    <source>
        <dbReference type="EMBL" id="AFK64297.1"/>
    </source>
</evidence>
<sequence>MSPQDILDFWFEHTPSEQWFASDPQFDATIRERFTDVWQQASRAELSGWRSSIRGRLAEIIVLDQFSRNIGRGTPLAFAQDAMALVLSQEASRTAEFNDLTQQENNFLLMPMMHSESTVIHQAAECLFRKYGSNESYQFELKHKAIIDAFGRYPHRNEILGRESTPEEIAFLAQPDHRSDQCGSCTPARTLATPYYFILRPWHRPPAERRGCQQPTCPNRLQCRYRLRVRGRKCAAKAYAGLNFPNFHNRIVSIARPFSENI</sequence>
<dbReference type="KEGG" id="aka:TKWG_23520"/>
<dbReference type="HOGENOM" id="CLU_065010_2_1_4"/>
<dbReference type="EMBL" id="CP003555">
    <property type="protein sequence ID" value="AFK64297.1"/>
    <property type="molecule type" value="Genomic_DNA"/>
</dbReference>
<evidence type="ECO:0008006" key="3">
    <source>
        <dbReference type="Google" id="ProtNLM"/>
    </source>
</evidence>
<accession>I3UH09</accession>
<dbReference type="SUPFAM" id="SSF48452">
    <property type="entry name" value="TPR-like"/>
    <property type="match status" value="1"/>
</dbReference>
<proteinExistence type="predicted"/>
<dbReference type="Gene3D" id="1.25.40.10">
    <property type="entry name" value="Tetratricopeptide repeat domain"/>
    <property type="match status" value="1"/>
</dbReference>
<reference evidence="2" key="2">
    <citation type="journal article" date="2013" name="PLoS ONE">
        <title>Genome implosion elicits host-confinement in Alcaligenaceae: evidence from the comparative genomics of Tetrathiobacter kashmirensis, a pathogen in the making.</title>
        <authorList>
            <person name="Ghosh W."/>
            <person name="Alam M."/>
            <person name="Roy C."/>
            <person name="Pyne P."/>
            <person name="George A."/>
            <person name="Chakraborty R."/>
            <person name="Majumder S."/>
            <person name="Agarwal A."/>
            <person name="Chakraborty S."/>
            <person name="Majumdar S."/>
            <person name="Gupta S.K."/>
        </authorList>
    </citation>
    <scope>NUCLEOTIDE SEQUENCE [LARGE SCALE GENOMIC DNA]</scope>
    <source>
        <strain evidence="2">WT001</strain>
    </source>
</reference>